<dbReference type="Proteomes" id="UP000195766">
    <property type="component" value="Unassembled WGS sequence"/>
</dbReference>
<sequence>MFGFRTLRARYRLAVAEADFLRCKDEWNEAYHRQDTRRMGIAGANLRAARNAQMRAEMDVVSLRRRPKVGVAQ</sequence>
<accession>A0A1R4F1M2</accession>
<dbReference type="OrthoDB" id="9872753at2"/>
<dbReference type="AlphaFoldDB" id="A0A1R4F1M2"/>
<dbReference type="RefSeq" id="WP_087139078.1">
    <property type="nucleotide sequence ID" value="NZ_FUIE01000015.1"/>
</dbReference>
<gene>
    <name evidence="1" type="ORF">FM111_02020</name>
</gene>
<protein>
    <submittedName>
        <fullName evidence="1">Uncharacterized protein</fullName>
    </submittedName>
</protein>
<proteinExistence type="predicted"/>
<dbReference type="EMBL" id="FUIE01000015">
    <property type="protein sequence ID" value="SJM49761.1"/>
    <property type="molecule type" value="Genomic_DNA"/>
</dbReference>
<name>A0A1R4F1M2_BREDI</name>
<evidence type="ECO:0000313" key="1">
    <source>
        <dbReference type="EMBL" id="SJM49761.1"/>
    </source>
</evidence>
<organism evidence="1 2">
    <name type="scientific">Brevundimonas diminuta 3F5N</name>
    <dbReference type="NCBI Taxonomy" id="1255603"/>
    <lineage>
        <taxon>Bacteria</taxon>
        <taxon>Pseudomonadati</taxon>
        <taxon>Pseudomonadota</taxon>
        <taxon>Alphaproteobacteria</taxon>
        <taxon>Caulobacterales</taxon>
        <taxon>Caulobacteraceae</taxon>
        <taxon>Brevundimonas</taxon>
    </lineage>
</organism>
<reference evidence="1 2" key="1">
    <citation type="submission" date="2017-02" db="EMBL/GenBank/DDBJ databases">
        <authorList>
            <person name="Peterson S.W."/>
        </authorList>
    </citation>
    <scope>NUCLEOTIDE SEQUENCE [LARGE SCALE GENOMIC DNA]</scope>
    <source>
        <strain evidence="1 2">3F5N</strain>
    </source>
</reference>
<evidence type="ECO:0000313" key="2">
    <source>
        <dbReference type="Proteomes" id="UP000195766"/>
    </source>
</evidence>